<dbReference type="Gene3D" id="3.40.190.10">
    <property type="entry name" value="Periplasmic binding protein-like II"/>
    <property type="match status" value="1"/>
</dbReference>
<dbReference type="PANTHER" id="PTHR30290:SF32">
    <property type="entry name" value="GLUTATHIONE-BINDING PROTEIN GSIB"/>
    <property type="match status" value="1"/>
</dbReference>
<dbReference type="InterPro" id="IPR000914">
    <property type="entry name" value="SBP_5_dom"/>
</dbReference>
<dbReference type="PANTHER" id="PTHR30290">
    <property type="entry name" value="PERIPLASMIC BINDING COMPONENT OF ABC TRANSPORTER"/>
    <property type="match status" value="1"/>
</dbReference>
<dbReference type="RefSeq" id="WP_020073637.1">
    <property type="nucleotide sequence ID" value="NZ_JBKWRC010000002.1"/>
</dbReference>
<evidence type="ECO:0000256" key="6">
    <source>
        <dbReference type="ARBA" id="ARBA00022448"/>
    </source>
</evidence>
<evidence type="ECO:0000313" key="11">
    <source>
        <dbReference type="EMBL" id="MBE6833720.1"/>
    </source>
</evidence>
<dbReference type="PROSITE" id="PS01040">
    <property type="entry name" value="SBP_BACTERIAL_5"/>
    <property type="match status" value="1"/>
</dbReference>
<gene>
    <name evidence="11" type="ORF">E7512_09105</name>
</gene>
<comment type="subcellular location">
    <subcellularLocation>
        <location evidence="2">Cell membrane</location>
        <topology evidence="2">Lipid-anchor</topology>
    </subcellularLocation>
    <subcellularLocation>
        <location evidence="3">Periplasm</location>
    </subcellularLocation>
</comment>
<name>A0A928KSG8_9FIRM</name>
<dbReference type="AlphaFoldDB" id="A0A928KSG8"/>
<reference evidence="11" key="1">
    <citation type="submission" date="2019-04" db="EMBL/GenBank/DDBJ databases">
        <title>Evolution of Biomass-Degrading Anaerobic Consortia Revealed by Metagenomics.</title>
        <authorList>
            <person name="Peng X."/>
        </authorList>
    </citation>
    <scope>NUCLEOTIDE SEQUENCE</scope>
    <source>
        <strain evidence="11">SIG551</strain>
    </source>
</reference>
<evidence type="ECO:0000256" key="3">
    <source>
        <dbReference type="ARBA" id="ARBA00004418"/>
    </source>
</evidence>
<accession>A0A928KSG8</accession>
<keyword evidence="8" id="KW-0574">Periplasm</keyword>
<dbReference type="GO" id="GO:0043190">
    <property type="term" value="C:ATP-binding cassette (ABC) transporter complex"/>
    <property type="evidence" value="ECO:0007669"/>
    <property type="project" value="InterPro"/>
</dbReference>
<dbReference type="GO" id="GO:1904680">
    <property type="term" value="F:peptide transmembrane transporter activity"/>
    <property type="evidence" value="ECO:0007669"/>
    <property type="project" value="TreeGrafter"/>
</dbReference>
<dbReference type="CDD" id="cd08499">
    <property type="entry name" value="PBP2_Ylib_like"/>
    <property type="match status" value="1"/>
</dbReference>
<dbReference type="Gene3D" id="3.90.76.10">
    <property type="entry name" value="Dipeptide-binding Protein, Domain 1"/>
    <property type="match status" value="1"/>
</dbReference>
<protein>
    <recommendedName>
        <fullName evidence="5">Glutathione-binding protein GsiB</fullName>
    </recommendedName>
</protein>
<evidence type="ECO:0000256" key="7">
    <source>
        <dbReference type="ARBA" id="ARBA00022729"/>
    </source>
</evidence>
<dbReference type="EMBL" id="SVNY01000004">
    <property type="protein sequence ID" value="MBE6833720.1"/>
    <property type="molecule type" value="Genomic_DNA"/>
</dbReference>
<evidence type="ECO:0000259" key="10">
    <source>
        <dbReference type="Pfam" id="PF00496"/>
    </source>
</evidence>
<proteinExistence type="inferred from homology"/>
<evidence type="ECO:0000256" key="1">
    <source>
        <dbReference type="ARBA" id="ARBA00003489"/>
    </source>
</evidence>
<dbReference type="PROSITE" id="PS51257">
    <property type="entry name" value="PROKAR_LIPOPROTEIN"/>
    <property type="match status" value="1"/>
</dbReference>
<comment type="function">
    <text evidence="1">Part of the ABC transporter complex GsiABCD involved in glutathione import. Binds glutathione.</text>
</comment>
<sequence length="526" mass="57998">MKKKIIALFLAAAMSLSLAACGGNAPASSAAPKGSAASGQTKTAAPDQDLVVGFNLDIQSLDPHQVSDTLSMSVLGTMYEQLVTFDENQKIVPMLAESWKVDPDNLTYTFTLRKGVKFHDGSEFNAAAFKANYDRCMKDEKLRQYRTVSKWESVKTPDDSTVVIKLKTPNVTFINKLALFSIVSPKALEQGAAALAKNPDGTGAYQFQERVEGDHVTVVPFADYWNGKPSVNSITFKAVPEDGARVAMLQTGEADYIYPMPATQAPTVDGTKDIKVVTAPSAIMRYVTLNTNLPQLKDKRVRQAMNYAIDKKAYIKTIFNGYASEVHSCYPPTVQYYSEQTPYDFNLEKAKSLMKEAGFENGFELTLWGDNTTNEMKGMQFIQQQLAQIGIKVEVVPMEPNTLSGMIYVEPDKAKINMWYVNWSPSSFDADGAVRNILSYPMIPPTSANTAYYNNPEFDKALDEALVSTDTAKLTELYAKAQKLVWEDSPWLFLGSDQVIAGEKTYVGGVYLGPDGKLDLTKVKLS</sequence>
<dbReference type="PIRSF" id="PIRSF002741">
    <property type="entry name" value="MppA"/>
    <property type="match status" value="1"/>
</dbReference>
<keyword evidence="6" id="KW-0813">Transport</keyword>
<feature type="chain" id="PRO_5039102659" description="Glutathione-binding protein GsiB" evidence="9">
    <location>
        <begin position="20"/>
        <end position="526"/>
    </location>
</feature>
<feature type="signal peptide" evidence="9">
    <location>
        <begin position="1"/>
        <end position="19"/>
    </location>
</feature>
<dbReference type="GO" id="GO:0030288">
    <property type="term" value="C:outer membrane-bounded periplasmic space"/>
    <property type="evidence" value="ECO:0007669"/>
    <property type="project" value="TreeGrafter"/>
</dbReference>
<evidence type="ECO:0000256" key="5">
    <source>
        <dbReference type="ARBA" id="ARBA00017393"/>
    </source>
</evidence>
<evidence type="ECO:0000256" key="8">
    <source>
        <dbReference type="ARBA" id="ARBA00022764"/>
    </source>
</evidence>
<dbReference type="InterPro" id="IPR023765">
    <property type="entry name" value="SBP_5_CS"/>
</dbReference>
<dbReference type="Proteomes" id="UP000754750">
    <property type="component" value="Unassembled WGS sequence"/>
</dbReference>
<dbReference type="InterPro" id="IPR039424">
    <property type="entry name" value="SBP_5"/>
</dbReference>
<organism evidence="11 12">
    <name type="scientific">Faecalispora sporosphaeroides</name>
    <dbReference type="NCBI Taxonomy" id="1549"/>
    <lineage>
        <taxon>Bacteria</taxon>
        <taxon>Bacillati</taxon>
        <taxon>Bacillota</taxon>
        <taxon>Clostridia</taxon>
        <taxon>Eubacteriales</taxon>
        <taxon>Oscillospiraceae</taxon>
        <taxon>Faecalispora</taxon>
    </lineage>
</organism>
<evidence type="ECO:0000256" key="2">
    <source>
        <dbReference type="ARBA" id="ARBA00004193"/>
    </source>
</evidence>
<comment type="caution">
    <text evidence="11">The sequence shown here is derived from an EMBL/GenBank/DDBJ whole genome shotgun (WGS) entry which is preliminary data.</text>
</comment>
<comment type="similarity">
    <text evidence="4">Belongs to the bacterial solute-binding protein 5 family.</text>
</comment>
<evidence type="ECO:0000313" key="12">
    <source>
        <dbReference type="Proteomes" id="UP000754750"/>
    </source>
</evidence>
<dbReference type="GO" id="GO:0042938">
    <property type="term" value="P:dipeptide transport"/>
    <property type="evidence" value="ECO:0007669"/>
    <property type="project" value="TreeGrafter"/>
</dbReference>
<dbReference type="Gene3D" id="3.10.105.10">
    <property type="entry name" value="Dipeptide-binding Protein, Domain 3"/>
    <property type="match status" value="1"/>
</dbReference>
<feature type="domain" description="Solute-binding protein family 5" evidence="10">
    <location>
        <begin position="90"/>
        <end position="439"/>
    </location>
</feature>
<evidence type="ECO:0000256" key="9">
    <source>
        <dbReference type="SAM" id="SignalP"/>
    </source>
</evidence>
<dbReference type="SUPFAM" id="SSF53850">
    <property type="entry name" value="Periplasmic binding protein-like II"/>
    <property type="match status" value="1"/>
</dbReference>
<dbReference type="Pfam" id="PF00496">
    <property type="entry name" value="SBP_bac_5"/>
    <property type="match status" value="1"/>
</dbReference>
<evidence type="ECO:0000256" key="4">
    <source>
        <dbReference type="ARBA" id="ARBA00005695"/>
    </source>
</evidence>
<dbReference type="InterPro" id="IPR030678">
    <property type="entry name" value="Peptide/Ni-bd"/>
</dbReference>
<keyword evidence="7 9" id="KW-0732">Signal</keyword>